<dbReference type="SMART" id="SM01330">
    <property type="entry name" value="Frizzled"/>
    <property type="match status" value="1"/>
</dbReference>
<dbReference type="GO" id="GO:0042813">
    <property type="term" value="F:Wnt receptor activity"/>
    <property type="evidence" value="ECO:0007669"/>
    <property type="project" value="TreeGrafter"/>
</dbReference>
<feature type="transmembrane region" description="Helical" evidence="10">
    <location>
        <begin position="468"/>
        <end position="490"/>
    </location>
</feature>
<dbReference type="SMART" id="SM00063">
    <property type="entry name" value="FRI"/>
    <property type="match status" value="1"/>
</dbReference>
<dbReference type="Pfam" id="PF01392">
    <property type="entry name" value="Fz"/>
    <property type="match status" value="1"/>
</dbReference>
<dbReference type="GO" id="GO:0060070">
    <property type="term" value="P:canonical Wnt signaling pathway"/>
    <property type="evidence" value="ECO:0007669"/>
    <property type="project" value="TreeGrafter"/>
</dbReference>
<dbReference type="GO" id="GO:0017147">
    <property type="term" value="F:Wnt-protein binding"/>
    <property type="evidence" value="ECO:0007669"/>
    <property type="project" value="TreeGrafter"/>
</dbReference>
<feature type="transmembrane region" description="Helical" evidence="10">
    <location>
        <begin position="421"/>
        <end position="444"/>
    </location>
</feature>
<dbReference type="PANTHER" id="PTHR11309:SF126">
    <property type="entry name" value="FRIZZLED-2"/>
    <property type="match status" value="1"/>
</dbReference>
<keyword evidence="4 10" id="KW-0812">Transmembrane</keyword>
<evidence type="ECO:0000256" key="9">
    <source>
        <dbReference type="PROSITE-ProRule" id="PRU00090"/>
    </source>
</evidence>
<evidence type="ECO:0000259" key="13">
    <source>
        <dbReference type="PROSITE" id="PS50261"/>
    </source>
</evidence>
<feature type="signal peptide" evidence="11">
    <location>
        <begin position="1"/>
        <end position="21"/>
    </location>
</feature>
<dbReference type="Gene3D" id="1.20.1070.10">
    <property type="entry name" value="Rhodopsin 7-helix transmembrane proteins"/>
    <property type="match status" value="1"/>
</dbReference>
<dbReference type="PROSITE" id="PS50261">
    <property type="entry name" value="G_PROTEIN_RECEP_F2_4"/>
    <property type="match status" value="1"/>
</dbReference>
<evidence type="ECO:0000256" key="5">
    <source>
        <dbReference type="ARBA" id="ARBA00022989"/>
    </source>
</evidence>
<dbReference type="Gene3D" id="1.10.2000.10">
    <property type="entry name" value="Frizzled cysteine-rich domain"/>
    <property type="match status" value="1"/>
</dbReference>
<organism evidence="14">
    <name type="scientific">Hofstenia miamia</name>
    <name type="common">Three-banded panther worm</name>
    <dbReference type="NCBI Taxonomy" id="442651"/>
    <lineage>
        <taxon>Eukaryota</taxon>
        <taxon>Metazoa</taxon>
        <taxon>Xenacoelomorpha</taxon>
        <taxon>Acoelomorpha</taxon>
        <taxon>Acoela</taxon>
        <taxon>Hofsteniidae</taxon>
        <taxon>Hofstenia</taxon>
    </lineage>
</organism>
<feature type="transmembrane region" description="Helical" evidence="10">
    <location>
        <begin position="371"/>
        <end position="400"/>
    </location>
</feature>
<feature type="chain" id="PRO_5001649712" evidence="11">
    <location>
        <begin position="22"/>
        <end position="523"/>
    </location>
</feature>
<dbReference type="PRINTS" id="PR00489">
    <property type="entry name" value="FRIZZLED"/>
</dbReference>
<evidence type="ECO:0000256" key="11">
    <source>
        <dbReference type="SAM" id="SignalP"/>
    </source>
</evidence>
<dbReference type="AlphaFoldDB" id="A0A068CJT9"/>
<dbReference type="Pfam" id="PF01534">
    <property type="entry name" value="Frizzled"/>
    <property type="match status" value="1"/>
</dbReference>
<sequence>MLQKTLFVIYAFLNFCMFVYSKDDVCVPLLMNKLCSHYNMTRLPNALGHFTQEDVNLEIMQFVPLVEIGCSEDLQFLICSVFFPMCSPNYNERIPVCRPLCERAFKGCNPIMKEYGFDWPQAMSCEKFPVKKTSEVMCMDRPDANEKPKPPAPIASTDTKCECKCSEPLVTIPPSWDAEYRQNITTAGIRHCAQPCHSAHLSSSEESFMSMWLALWSFLCSASTLLVFLTFLIDTARFPYPERPIIFLSVCYFMVAAGFLTRGIFGHKIACSTDHPEMVRYEAGSVLCTVVFVLVYYFGMAAALWWVILSLTWFLAAGLKWSSEAITTYSWWFHAIGWTLPAAQAVVAVFAQAVDGDSVAGICSVGNHNLFHLWLFVLGPLIGYMSVGVAFLFGGFVSLFRIRHVIKAGGTKTDKLEKLMIRIGVFSVLYTLPTIALVLCYLYEQHYRVEWERSIACNHAKCGRRPDYAVFILKYFMSLVVGTTSGFWIWTSKTITSWGQFVDKLLCRTRPVELGKPPLLTHV</sequence>
<feature type="transmembrane region" description="Helical" evidence="10">
    <location>
        <begin position="245"/>
        <end position="264"/>
    </location>
</feature>
<dbReference type="InterPro" id="IPR017981">
    <property type="entry name" value="GPCR_2-like_7TM"/>
</dbReference>
<feature type="transmembrane region" description="Helical" evidence="10">
    <location>
        <begin position="284"/>
        <end position="317"/>
    </location>
</feature>
<feature type="disulfide bond" evidence="9">
    <location>
        <begin position="70"/>
        <end position="108"/>
    </location>
</feature>
<protein>
    <submittedName>
        <fullName evidence="14">Frizzled-7</fullName>
    </submittedName>
</protein>
<feature type="disulfide bond" evidence="9">
    <location>
        <begin position="101"/>
        <end position="125"/>
    </location>
</feature>
<dbReference type="InterPro" id="IPR015526">
    <property type="entry name" value="Frizzled/SFRP"/>
</dbReference>
<evidence type="ECO:0000256" key="7">
    <source>
        <dbReference type="ARBA" id="ARBA00023157"/>
    </source>
</evidence>
<evidence type="ECO:0000256" key="1">
    <source>
        <dbReference type="ARBA" id="ARBA00004141"/>
    </source>
</evidence>
<proteinExistence type="evidence at transcript level"/>
<feature type="domain" description="FZ" evidence="12">
    <location>
        <begin position="21"/>
        <end position="141"/>
    </location>
</feature>
<feature type="transmembrane region" description="Helical" evidence="10">
    <location>
        <begin position="329"/>
        <end position="351"/>
    </location>
</feature>
<evidence type="ECO:0000256" key="3">
    <source>
        <dbReference type="ARBA" id="ARBA00022473"/>
    </source>
</evidence>
<evidence type="ECO:0000259" key="12">
    <source>
        <dbReference type="PROSITE" id="PS50038"/>
    </source>
</evidence>
<name>A0A068CJT9_HOFMI</name>
<keyword evidence="3" id="KW-0217">Developmental protein</keyword>
<feature type="domain" description="G-protein coupled receptors family 2 profile 2" evidence="13">
    <location>
        <begin position="206"/>
        <end position="497"/>
    </location>
</feature>
<keyword evidence="11" id="KW-0732">Signal</keyword>
<keyword evidence="7 9" id="KW-1015">Disulfide bond</keyword>
<dbReference type="GO" id="GO:0035567">
    <property type="term" value="P:non-canonical Wnt signaling pathway"/>
    <property type="evidence" value="ECO:0007669"/>
    <property type="project" value="TreeGrafter"/>
</dbReference>
<comment type="similarity">
    <text evidence="2">Belongs to the G-protein coupled receptor Fz/Smo family.</text>
</comment>
<feature type="disulfide bond" evidence="9">
    <location>
        <begin position="97"/>
        <end position="138"/>
    </location>
</feature>
<keyword evidence="6 10" id="KW-0472">Membrane</keyword>
<reference evidence="14" key="1">
    <citation type="journal article" date="2014" name="Curr. Biol.">
        <title>Whole-body acoel regeneration is controlled by wnt and bmp-admp signaling.</title>
        <authorList>
            <person name="Srivastava M."/>
            <person name="Mazza-Curll K.L."/>
            <person name="van Wolfswinkel J.C."/>
            <person name="Reddien P.W."/>
        </authorList>
    </citation>
    <scope>NUCLEOTIDE SEQUENCE</scope>
</reference>
<evidence type="ECO:0000256" key="2">
    <source>
        <dbReference type="ARBA" id="ARBA00008077"/>
    </source>
</evidence>
<evidence type="ECO:0000313" key="14">
    <source>
        <dbReference type="EMBL" id="AID23639.1"/>
    </source>
</evidence>
<dbReference type="InterPro" id="IPR020067">
    <property type="entry name" value="Frizzled_dom"/>
</dbReference>
<evidence type="ECO:0000256" key="6">
    <source>
        <dbReference type="ARBA" id="ARBA00023136"/>
    </source>
</evidence>
<dbReference type="GO" id="GO:0005886">
    <property type="term" value="C:plasma membrane"/>
    <property type="evidence" value="ECO:0007669"/>
    <property type="project" value="TreeGrafter"/>
</dbReference>
<dbReference type="InterPro" id="IPR000539">
    <property type="entry name" value="Frizzled/Smoothened_7TM"/>
</dbReference>
<evidence type="ECO:0000256" key="8">
    <source>
        <dbReference type="ARBA" id="ARBA00023170"/>
    </source>
</evidence>
<evidence type="ECO:0000256" key="4">
    <source>
        <dbReference type="ARBA" id="ARBA00022692"/>
    </source>
</evidence>
<keyword evidence="8" id="KW-0675">Receptor</keyword>
<dbReference type="PROSITE" id="PS50038">
    <property type="entry name" value="FZ"/>
    <property type="match status" value="1"/>
</dbReference>
<evidence type="ECO:0000256" key="10">
    <source>
        <dbReference type="SAM" id="Phobius"/>
    </source>
</evidence>
<accession>A0A068CJT9</accession>
<keyword evidence="5 10" id="KW-1133">Transmembrane helix</keyword>
<dbReference type="PANTHER" id="PTHR11309">
    <property type="entry name" value="FRIZZLED"/>
    <property type="match status" value="1"/>
</dbReference>
<comment type="subcellular location">
    <subcellularLocation>
        <location evidence="1">Membrane</location>
        <topology evidence="1">Multi-pass membrane protein</topology>
    </subcellularLocation>
</comment>
<dbReference type="SUPFAM" id="SSF63501">
    <property type="entry name" value="Frizzled cysteine-rich domain"/>
    <property type="match status" value="1"/>
</dbReference>
<comment type="caution">
    <text evidence="9">Lacks conserved residue(s) required for the propagation of feature annotation.</text>
</comment>
<feature type="transmembrane region" description="Helical" evidence="10">
    <location>
        <begin position="211"/>
        <end position="233"/>
    </location>
</feature>
<dbReference type="InterPro" id="IPR036790">
    <property type="entry name" value="Frizzled_dom_sf"/>
</dbReference>
<dbReference type="EMBL" id="KJ658717">
    <property type="protein sequence ID" value="AID23639.1"/>
    <property type="molecule type" value="mRNA"/>
</dbReference>